<dbReference type="InterPro" id="IPR025676">
    <property type="entry name" value="Clr5_dom"/>
</dbReference>
<dbReference type="Proteomes" id="UP000651452">
    <property type="component" value="Unassembled WGS sequence"/>
</dbReference>
<feature type="compositionally biased region" description="Polar residues" evidence="3">
    <location>
        <begin position="690"/>
        <end position="707"/>
    </location>
</feature>
<evidence type="ECO:0000256" key="2">
    <source>
        <dbReference type="ARBA" id="ARBA00023043"/>
    </source>
</evidence>
<sequence length="837" mass="92523">MTKDWDAVQDEIKELSFNQKKPLGEVKELMETKYKFRASTRAYRMKLKEWGFMRHKGHRTHLGRPEARRPGRGQNDEEPASSSATAEPMSIEPESLEHRTKTGGWQIVTGDELATAEPTFMGLLSQATNLQPSIDIPEWMQDPPVMSDTLLKMLGCVLDNECEKLEKLLMEKTNEVNEPIGLPFEPDASCFSNHPALSQMVVMQHPHQTLLDIACGMPNGPVVWVLLSYGAKGSTHPLGTDLALHNAIKNGRHYTVQALLIPGRSDVNGLPEKRWKPLLQAVFWTGPEVVNILLKRGARVDDAGPSPTSSGLHTALQLCLERRSREYGDEAVRSKCNDVLKLLLNAGASIHVPPPEGSSASPFEMFIQPWQGRDHWSMKLSWAEIECLGKFVEKGADLSAKFCGSPCAAGSSDTFVHQVLWHSPPCVSRQMVDNFSATAPASGTSILHEVVGVCEDVKRHVAETLQDIGILLERGVDPNALDSFGMTPLRRCIEQSMPSDVAALTQKLLDGGADPECEDVDGLQPYAVAALSLKEPLRLEVLQAMLSKMCGRYSKTRGAFTYRWKHGLFPIPERPSHRQVESCTGPKSELRLSMQDMVPVDVQPAFQRAYFAVMSGRLLENITKGAMSNKITEKDRWALMSVLALRKAAALPEYQFNQTIVVALLDFPSISATDLSLDNATPRLHDDAGSESTTPQQSLSTDSNTMNVAPAYPPFQLNTDSSSTLRRPSLSSRPSHSSNISNDAFVGDTTQIRWLDPEAKRAPDDNAKTAAYVLQYKCGICADDRLLTKTELQKHEVEHAHAVECDGVGCTRRFCKETRPSREKEIGCQDHLFAGNI</sequence>
<dbReference type="Pfam" id="PF14420">
    <property type="entry name" value="Clr5"/>
    <property type="match status" value="1"/>
</dbReference>
<feature type="domain" description="Clr5" evidence="4">
    <location>
        <begin position="1"/>
        <end position="53"/>
    </location>
</feature>
<feature type="region of interest" description="Disordered" evidence="3">
    <location>
        <begin position="681"/>
        <end position="743"/>
    </location>
</feature>
<evidence type="ECO:0000259" key="4">
    <source>
        <dbReference type="Pfam" id="PF14420"/>
    </source>
</evidence>
<organism evidence="5 6">
    <name type="scientific">Ascochyta lentis</name>
    <dbReference type="NCBI Taxonomy" id="205686"/>
    <lineage>
        <taxon>Eukaryota</taxon>
        <taxon>Fungi</taxon>
        <taxon>Dikarya</taxon>
        <taxon>Ascomycota</taxon>
        <taxon>Pezizomycotina</taxon>
        <taxon>Dothideomycetes</taxon>
        <taxon>Pleosporomycetidae</taxon>
        <taxon>Pleosporales</taxon>
        <taxon>Pleosporineae</taxon>
        <taxon>Didymellaceae</taxon>
        <taxon>Ascochyta</taxon>
    </lineage>
</organism>
<dbReference type="AlphaFoldDB" id="A0A8H7IVI5"/>
<evidence type="ECO:0000313" key="6">
    <source>
        <dbReference type="Proteomes" id="UP000651452"/>
    </source>
</evidence>
<comment type="caution">
    <text evidence="5">The sequence shown here is derived from an EMBL/GenBank/DDBJ whole genome shotgun (WGS) entry which is preliminary data.</text>
</comment>
<accession>A0A8H7IVI5</accession>
<keyword evidence="2" id="KW-0040">ANK repeat</keyword>
<evidence type="ECO:0000256" key="3">
    <source>
        <dbReference type="SAM" id="MobiDB-lite"/>
    </source>
</evidence>
<reference evidence="5" key="2">
    <citation type="submission" date="2020-09" db="EMBL/GenBank/DDBJ databases">
        <title>Reference genome assembly for Australian Ascochyta lentis isolate Al4.</title>
        <authorList>
            <person name="Lee R.C."/>
            <person name="Farfan-Caceres L.M."/>
            <person name="Debler J.W."/>
            <person name="Williams A.H."/>
            <person name="Henares B.M."/>
        </authorList>
    </citation>
    <scope>NUCLEOTIDE SEQUENCE</scope>
    <source>
        <strain evidence="5">Al4</strain>
    </source>
</reference>
<evidence type="ECO:0000256" key="1">
    <source>
        <dbReference type="ARBA" id="ARBA00022737"/>
    </source>
</evidence>
<feature type="compositionally biased region" description="Low complexity" evidence="3">
    <location>
        <begin position="719"/>
        <end position="743"/>
    </location>
</feature>
<protein>
    <recommendedName>
        <fullName evidence="4">Clr5 domain-containing protein</fullName>
    </recommendedName>
</protein>
<dbReference type="InterPro" id="IPR050745">
    <property type="entry name" value="Multifunctional_regulatory"/>
</dbReference>
<dbReference type="SMART" id="SM00248">
    <property type="entry name" value="ANK"/>
    <property type="match status" value="4"/>
</dbReference>
<dbReference type="InterPro" id="IPR036770">
    <property type="entry name" value="Ankyrin_rpt-contain_sf"/>
</dbReference>
<dbReference type="InterPro" id="IPR002110">
    <property type="entry name" value="Ankyrin_rpt"/>
</dbReference>
<dbReference type="Gene3D" id="1.25.40.20">
    <property type="entry name" value="Ankyrin repeat-containing domain"/>
    <property type="match status" value="2"/>
</dbReference>
<dbReference type="OrthoDB" id="194358at2759"/>
<dbReference type="PANTHER" id="PTHR24189:SF50">
    <property type="entry name" value="ANKYRIN REPEAT AND SOCS BOX PROTEIN 2"/>
    <property type="match status" value="1"/>
</dbReference>
<dbReference type="SUPFAM" id="SSF48403">
    <property type="entry name" value="Ankyrin repeat"/>
    <property type="match status" value="1"/>
</dbReference>
<feature type="region of interest" description="Disordered" evidence="3">
    <location>
        <begin position="56"/>
        <end position="101"/>
    </location>
</feature>
<keyword evidence="6" id="KW-1185">Reference proteome</keyword>
<keyword evidence="1" id="KW-0677">Repeat</keyword>
<reference evidence="5" key="1">
    <citation type="submission" date="2018-12" db="EMBL/GenBank/DDBJ databases">
        <authorList>
            <person name="Syme R.A."/>
            <person name="Farfan-Caceres L."/>
            <person name="Lichtenzveig J."/>
        </authorList>
    </citation>
    <scope>NUCLEOTIDE SEQUENCE</scope>
    <source>
        <strain evidence="5">Al4</strain>
    </source>
</reference>
<dbReference type="PANTHER" id="PTHR24189">
    <property type="entry name" value="MYOTROPHIN"/>
    <property type="match status" value="1"/>
</dbReference>
<name>A0A8H7IVI5_9PLEO</name>
<proteinExistence type="predicted"/>
<evidence type="ECO:0000313" key="5">
    <source>
        <dbReference type="EMBL" id="KAF9691475.1"/>
    </source>
</evidence>
<gene>
    <name evidence="5" type="ORF">EKO04_010198</name>
</gene>
<dbReference type="EMBL" id="RZGK01000020">
    <property type="protein sequence ID" value="KAF9691475.1"/>
    <property type="molecule type" value="Genomic_DNA"/>
</dbReference>